<dbReference type="STRING" id="1147741.A0A0R3RMU0"/>
<name>A0A0R3RMU0_9BILA</name>
<sequence length="228" mass="25876">MGSREGRLNEQQFRNYIQIFLQHCRLHGMEMGNPIGYEYIHRSKQQDIEPLVIKAKNLGATFIHFVTADELSYHGDYFLGVCTVVDFSAHMKYIESQEQIVTQDLKASTAVAVTVQNKRQTLDNIVNKANIKMGGLNYSVHLETNCDEWLLKSGFLIVGMTVVHPACSMIPRKDRNSIPSVVGYSANIKKHPLDFIGGYRYGKADVEEVCLAFITYHLIIVDIICYII</sequence>
<protein>
    <submittedName>
        <fullName evidence="3">Piwi domain-containing protein</fullName>
    </submittedName>
</protein>
<dbReference type="SUPFAM" id="SSF53098">
    <property type="entry name" value="Ribonuclease H-like"/>
    <property type="match status" value="1"/>
</dbReference>
<dbReference type="Proteomes" id="UP000050640">
    <property type="component" value="Unplaced"/>
</dbReference>
<evidence type="ECO:0000259" key="1">
    <source>
        <dbReference type="Pfam" id="PF02171"/>
    </source>
</evidence>
<dbReference type="InterPro" id="IPR036397">
    <property type="entry name" value="RNaseH_sf"/>
</dbReference>
<dbReference type="Pfam" id="PF02171">
    <property type="entry name" value="Piwi"/>
    <property type="match status" value="1"/>
</dbReference>
<dbReference type="PANTHER" id="PTHR22891">
    <property type="entry name" value="EUKARYOTIC TRANSLATION INITIATION FACTOR 2C"/>
    <property type="match status" value="1"/>
</dbReference>
<evidence type="ECO:0000313" key="3">
    <source>
        <dbReference type="WBParaSite" id="EEL_0000280001-mRNA-1"/>
    </source>
</evidence>
<organism evidence="2 3">
    <name type="scientific">Elaeophora elaphi</name>
    <dbReference type="NCBI Taxonomy" id="1147741"/>
    <lineage>
        <taxon>Eukaryota</taxon>
        <taxon>Metazoa</taxon>
        <taxon>Ecdysozoa</taxon>
        <taxon>Nematoda</taxon>
        <taxon>Chromadorea</taxon>
        <taxon>Rhabditida</taxon>
        <taxon>Spirurina</taxon>
        <taxon>Spiruromorpha</taxon>
        <taxon>Filarioidea</taxon>
        <taxon>Onchocercidae</taxon>
        <taxon>Elaeophora</taxon>
    </lineage>
</organism>
<reference evidence="3" key="1">
    <citation type="submission" date="2017-02" db="UniProtKB">
        <authorList>
            <consortium name="WormBaseParasite"/>
        </authorList>
    </citation>
    <scope>IDENTIFICATION</scope>
</reference>
<dbReference type="Gene3D" id="3.30.420.10">
    <property type="entry name" value="Ribonuclease H-like superfamily/Ribonuclease H"/>
    <property type="match status" value="1"/>
</dbReference>
<feature type="domain" description="Piwi" evidence="1">
    <location>
        <begin position="89"/>
        <end position="203"/>
    </location>
</feature>
<proteinExistence type="predicted"/>
<dbReference type="WBParaSite" id="EEL_0000280001-mRNA-1">
    <property type="protein sequence ID" value="EEL_0000280001-mRNA-1"/>
    <property type="gene ID" value="EEL_0000280001"/>
</dbReference>
<dbReference type="GO" id="GO:0003676">
    <property type="term" value="F:nucleic acid binding"/>
    <property type="evidence" value="ECO:0007669"/>
    <property type="project" value="InterPro"/>
</dbReference>
<evidence type="ECO:0000313" key="2">
    <source>
        <dbReference type="Proteomes" id="UP000050640"/>
    </source>
</evidence>
<dbReference type="InterPro" id="IPR012337">
    <property type="entry name" value="RNaseH-like_sf"/>
</dbReference>
<keyword evidence="2" id="KW-1185">Reference proteome</keyword>
<dbReference type="Gene3D" id="3.40.50.2300">
    <property type="match status" value="1"/>
</dbReference>
<dbReference type="AlphaFoldDB" id="A0A0R3RMU0"/>
<accession>A0A0R3RMU0</accession>
<dbReference type="InterPro" id="IPR003165">
    <property type="entry name" value="Piwi"/>
</dbReference>